<keyword evidence="2" id="KW-0436">Ligase</keyword>
<accession>A0AA41XHW5</accession>
<name>A0AA41XHW5_9MICO</name>
<dbReference type="Proteomes" id="UP001165587">
    <property type="component" value="Unassembled WGS sequence"/>
</dbReference>
<comment type="caution">
    <text evidence="2">The sequence shown here is derived from an EMBL/GenBank/DDBJ whole genome shotgun (WGS) entry which is preliminary data.</text>
</comment>
<dbReference type="InterPro" id="IPR057204">
    <property type="entry name" value="DUF7882"/>
</dbReference>
<reference evidence="2" key="1">
    <citation type="submission" date="2022-08" db="EMBL/GenBank/DDBJ databases">
        <authorList>
            <person name="Deng Y."/>
            <person name="Han X.-F."/>
            <person name="Zhang Y.-Q."/>
        </authorList>
    </citation>
    <scope>NUCLEOTIDE SEQUENCE</scope>
    <source>
        <strain evidence="2">CPCC 203407</strain>
    </source>
</reference>
<gene>
    <name evidence="2" type="ORF">N1028_13440</name>
</gene>
<organism evidence="2 3">
    <name type="scientific">Herbiconiux oxytropis</name>
    <dbReference type="NCBI Taxonomy" id="2970915"/>
    <lineage>
        <taxon>Bacteria</taxon>
        <taxon>Bacillati</taxon>
        <taxon>Actinomycetota</taxon>
        <taxon>Actinomycetes</taxon>
        <taxon>Micrococcales</taxon>
        <taxon>Microbacteriaceae</taxon>
        <taxon>Herbiconiux</taxon>
    </lineage>
</organism>
<dbReference type="AlphaFoldDB" id="A0AA41XHW5"/>
<dbReference type="Pfam" id="PF25355">
    <property type="entry name" value="DUF7882"/>
    <property type="match status" value="1"/>
</dbReference>
<proteinExistence type="predicted"/>
<dbReference type="GO" id="GO:0016874">
    <property type="term" value="F:ligase activity"/>
    <property type="evidence" value="ECO:0007669"/>
    <property type="project" value="UniProtKB-KW"/>
</dbReference>
<evidence type="ECO:0000313" key="2">
    <source>
        <dbReference type="EMBL" id="MCS5726898.1"/>
    </source>
</evidence>
<evidence type="ECO:0000313" key="3">
    <source>
        <dbReference type="Proteomes" id="UP001165587"/>
    </source>
</evidence>
<keyword evidence="3" id="KW-1185">Reference proteome</keyword>
<feature type="domain" description="DUF7882" evidence="1">
    <location>
        <begin position="1"/>
        <end position="97"/>
    </location>
</feature>
<sequence>MGFLYYGNDSYAIEVDDRPLAHLKIALLSLLRAGKSIAFSFERAPDLGSGRETLWICPSTDIRFRFNGSRPPRINELWVRSIIATAETPTGLRLVDEADIPVADLATR</sequence>
<dbReference type="RefSeq" id="WP_259529800.1">
    <property type="nucleotide sequence ID" value="NZ_JANLCK010000007.1"/>
</dbReference>
<protein>
    <submittedName>
        <fullName evidence="2">ATP-dependent DNA ligase</fullName>
    </submittedName>
</protein>
<dbReference type="EMBL" id="JANLCK010000007">
    <property type="protein sequence ID" value="MCS5726898.1"/>
    <property type="molecule type" value="Genomic_DNA"/>
</dbReference>
<evidence type="ECO:0000259" key="1">
    <source>
        <dbReference type="Pfam" id="PF25355"/>
    </source>
</evidence>